<dbReference type="OrthoDB" id="252470at2"/>
<dbReference type="PROSITE" id="PS01124">
    <property type="entry name" value="HTH_ARAC_FAMILY_2"/>
    <property type="match status" value="1"/>
</dbReference>
<evidence type="ECO:0000256" key="3">
    <source>
        <dbReference type="ARBA" id="ARBA00023163"/>
    </source>
</evidence>
<dbReference type="InterPro" id="IPR020449">
    <property type="entry name" value="Tscrpt_reg_AraC-type_HTH"/>
</dbReference>
<feature type="domain" description="HTH araC/xylS-type" evidence="4">
    <location>
        <begin position="213"/>
        <end position="314"/>
    </location>
</feature>
<comment type="caution">
    <text evidence="5">The sequence shown here is derived from an EMBL/GenBank/DDBJ whole genome shotgun (WGS) entry which is preliminary data.</text>
</comment>
<dbReference type="InterPro" id="IPR018060">
    <property type="entry name" value="HTH_AraC"/>
</dbReference>
<dbReference type="SMART" id="SM00342">
    <property type="entry name" value="HTH_ARAC"/>
    <property type="match status" value="1"/>
</dbReference>
<protein>
    <submittedName>
        <fullName evidence="5">AraC-like DNA-binding protein</fullName>
    </submittedName>
</protein>
<keyword evidence="2 5" id="KW-0238">DNA-binding</keyword>
<organism evidence="5 6">
    <name type="scientific">Bradyrhizobium huanghuaihaiense</name>
    <dbReference type="NCBI Taxonomy" id="990078"/>
    <lineage>
        <taxon>Bacteria</taxon>
        <taxon>Pseudomonadati</taxon>
        <taxon>Pseudomonadota</taxon>
        <taxon>Alphaproteobacteria</taxon>
        <taxon>Hyphomicrobiales</taxon>
        <taxon>Nitrobacteraceae</taxon>
        <taxon>Bradyrhizobium</taxon>
    </lineage>
</organism>
<dbReference type="PANTHER" id="PTHR46796">
    <property type="entry name" value="HTH-TYPE TRANSCRIPTIONAL ACTIVATOR RHAS-RELATED"/>
    <property type="match status" value="1"/>
</dbReference>
<dbReference type="GO" id="GO:0003700">
    <property type="term" value="F:DNA-binding transcription factor activity"/>
    <property type="evidence" value="ECO:0007669"/>
    <property type="project" value="InterPro"/>
</dbReference>
<keyword evidence="6" id="KW-1185">Reference proteome</keyword>
<dbReference type="PANTHER" id="PTHR46796:SF6">
    <property type="entry name" value="ARAC SUBFAMILY"/>
    <property type="match status" value="1"/>
</dbReference>
<reference evidence="5 6" key="1">
    <citation type="journal article" date="2015" name="Stand. Genomic Sci.">
        <title>Genomic Encyclopedia of Bacterial and Archaeal Type Strains, Phase III: the genomes of soil and plant-associated and newly described type strains.</title>
        <authorList>
            <person name="Whitman W.B."/>
            <person name="Woyke T."/>
            <person name="Klenk H.P."/>
            <person name="Zhou Y."/>
            <person name="Lilburn T.G."/>
            <person name="Beck B.J."/>
            <person name="De Vos P."/>
            <person name="Vandamme P."/>
            <person name="Eisen J.A."/>
            <person name="Garrity G."/>
            <person name="Hugenholtz P."/>
            <person name="Kyrpides N.C."/>
        </authorList>
    </citation>
    <scope>NUCLEOTIDE SEQUENCE [LARGE SCALE GENOMIC DNA]</scope>
    <source>
        <strain evidence="5 6">CGMCC 1.10948</strain>
    </source>
</reference>
<name>A0A562RGG2_9BRAD</name>
<dbReference type="Pfam" id="PF14525">
    <property type="entry name" value="AraC_binding_2"/>
    <property type="match status" value="1"/>
</dbReference>
<dbReference type="RefSeq" id="WP_018644739.1">
    <property type="nucleotide sequence ID" value="NZ_VLLA01000011.1"/>
</dbReference>
<dbReference type="InterPro" id="IPR050204">
    <property type="entry name" value="AraC_XylS_family_regulators"/>
</dbReference>
<keyword evidence="1" id="KW-0805">Transcription regulation</keyword>
<dbReference type="SUPFAM" id="SSF46689">
    <property type="entry name" value="Homeodomain-like"/>
    <property type="match status" value="1"/>
</dbReference>
<dbReference type="Proteomes" id="UP000316291">
    <property type="component" value="Unassembled WGS sequence"/>
</dbReference>
<sequence length="316" mass="35291">METWTTNDLPERDQFSYWREVLCEAYIALNPVREPAAGGFAGHVTAHPLSTINVTTISSGRQKIYRGRSEISRMPTEVYFLNLQLRGQCCMQQGGRAALLNPGEFSIVDSTEPYLNDYCSDDWEQYSFRIPRHLLRPLLRNPDKATATIVADNGGISTVAIDLLKSIVRNVERLSPTGATLSSSMVELVAMSLGATQTAQEMARGSARQALCCSLVTHIETNVADPELAPAKVAAHFGISVRYLHKVLEEGGRSFGRLVLEQRLERCARDFAKQKADSETVTEIALRWGFNDLSHFSRTFRQRFGKTPREYRSEGA</sequence>
<dbReference type="EMBL" id="VLLA01000011">
    <property type="protein sequence ID" value="TWI67973.1"/>
    <property type="molecule type" value="Genomic_DNA"/>
</dbReference>
<dbReference type="GO" id="GO:0043565">
    <property type="term" value="F:sequence-specific DNA binding"/>
    <property type="evidence" value="ECO:0007669"/>
    <property type="project" value="InterPro"/>
</dbReference>
<evidence type="ECO:0000259" key="4">
    <source>
        <dbReference type="PROSITE" id="PS01124"/>
    </source>
</evidence>
<dbReference type="AlphaFoldDB" id="A0A562RGG2"/>
<evidence type="ECO:0000313" key="5">
    <source>
        <dbReference type="EMBL" id="TWI67973.1"/>
    </source>
</evidence>
<gene>
    <name evidence="5" type="ORF">IQ16_04498</name>
</gene>
<dbReference type="Pfam" id="PF12833">
    <property type="entry name" value="HTH_18"/>
    <property type="match status" value="1"/>
</dbReference>
<dbReference type="InterPro" id="IPR009057">
    <property type="entry name" value="Homeodomain-like_sf"/>
</dbReference>
<evidence type="ECO:0000256" key="1">
    <source>
        <dbReference type="ARBA" id="ARBA00023015"/>
    </source>
</evidence>
<dbReference type="Gene3D" id="1.10.10.60">
    <property type="entry name" value="Homeodomain-like"/>
    <property type="match status" value="1"/>
</dbReference>
<accession>A0A562RGG2</accession>
<keyword evidence="3" id="KW-0804">Transcription</keyword>
<dbReference type="PRINTS" id="PR00032">
    <property type="entry name" value="HTHARAC"/>
</dbReference>
<proteinExistence type="predicted"/>
<dbReference type="InterPro" id="IPR035418">
    <property type="entry name" value="AraC-bd_2"/>
</dbReference>
<evidence type="ECO:0000256" key="2">
    <source>
        <dbReference type="ARBA" id="ARBA00023125"/>
    </source>
</evidence>
<evidence type="ECO:0000313" key="6">
    <source>
        <dbReference type="Proteomes" id="UP000316291"/>
    </source>
</evidence>